<comment type="subcellular location">
    <subcellularLocation>
        <location evidence="1">Cell membrane</location>
        <topology evidence="1">Multi-pass membrane protein</topology>
    </subcellularLocation>
</comment>
<evidence type="ECO:0000256" key="3">
    <source>
        <dbReference type="ARBA" id="ARBA00022692"/>
    </source>
</evidence>
<keyword evidence="10" id="KW-1185">Reference proteome</keyword>
<sequence>MKVLEQSQDRLRKRESGLRPAWLQAWIHAPVTTIFLVLLWVPGLLTGTILTGLHGTLRSAAVVTASSLPGQWWVVATGAFWERGLSGYLIGTVLLLIVGIPAERRLGSIRFAVAGLTAQATGIVAVIGIVHVGRTLMGSWSVELLSHSYLGPSALVCGAALAATATLGTLWRRRIRLVVFALLILLALYSGSFPDLIRLAAATAGAFLGPLLFGRAPRIGVPVTSRREARVLVALIVAASAIGPVLAGLLPHAVGPLAVLRYLFTNIQAVDPQTLQALCTDPTQAGDCAAAQMQLRAGAGGIFMSILPSVLLLVAADGLRRGRRFAWYAALIIQSALAILAGSYIAAVLMPAGPNNSPNEGLGAIDVTTFGHPLSLILPLLLPILLLVLLLATRGLFHVSAPPKTYRHLTQAVLATAAILSTIYVTVGLLLAPGFTPVPGLPALLADLPDRFLPLGYALDLSPAFFPHSGAAVVLYEGIGIIFWTITAVLILRSFLRPAHNIHGADSDRARNLLKATQSSSLSWMTLWNGNSYWFSSSGNSFIAYRVLSGIALTLGPPVGPSAELRTTIDEFTHHAADKGWTPCFYSVPTDTKEATTDLGWGSVQVAQETILDLPGLSFTGKKFQDIRTALNKAAKEGIHTHWVSYPDVPLAIADQIHAISEEWVADQKMPEMGFTLGGIEEINDPEVRCLMAIDDQHTVHAITSWLPVYRDGAVIGWTLDFMRRRNTGFRASIEFLIASAALTFKDEGYEFISLSGAPLARIEFHSVEGASSIPDQRLAGLDRLLERLGTLLEPVYGFTSLLLFKSKFRPRYEPLYMVYPDAAALPSIANAIGRAYLPNVSLLQSLSLAGKIIRRPTKGKSKGTSTQPSPRSYPANPIKRLQESER</sequence>
<organism evidence="9 10">
    <name type="scientific">Arthrobacter glacialis</name>
    <dbReference type="NCBI Taxonomy" id="1664"/>
    <lineage>
        <taxon>Bacteria</taxon>
        <taxon>Bacillati</taxon>
        <taxon>Actinomycetota</taxon>
        <taxon>Actinomycetes</taxon>
        <taxon>Micrococcales</taxon>
        <taxon>Micrococcaceae</taxon>
        <taxon>Arthrobacter</taxon>
    </lineage>
</organism>
<feature type="transmembrane region" description="Helical" evidence="7">
    <location>
        <begin position="370"/>
        <end position="392"/>
    </location>
</feature>
<feature type="transmembrane region" description="Helical" evidence="7">
    <location>
        <begin position="199"/>
        <end position="217"/>
    </location>
</feature>
<dbReference type="Proteomes" id="UP000237061">
    <property type="component" value="Unassembled WGS sequence"/>
</dbReference>
<evidence type="ECO:0000256" key="4">
    <source>
        <dbReference type="ARBA" id="ARBA00022989"/>
    </source>
</evidence>
<feature type="transmembrane region" description="Helical" evidence="7">
    <location>
        <begin position="471"/>
        <end position="492"/>
    </location>
</feature>
<evidence type="ECO:0000256" key="5">
    <source>
        <dbReference type="ARBA" id="ARBA00023136"/>
    </source>
</evidence>
<dbReference type="PANTHER" id="PTHR34697">
    <property type="entry name" value="PHOSPHATIDYLGLYCEROL LYSYLTRANSFERASE"/>
    <property type="match status" value="1"/>
</dbReference>
<feature type="transmembrane region" description="Helical" evidence="7">
    <location>
        <begin position="327"/>
        <end position="350"/>
    </location>
</feature>
<dbReference type="EMBL" id="PPXC01000013">
    <property type="protein sequence ID" value="POH72503.1"/>
    <property type="molecule type" value="Genomic_DNA"/>
</dbReference>
<evidence type="ECO:0000313" key="9">
    <source>
        <dbReference type="EMBL" id="POH72503.1"/>
    </source>
</evidence>
<dbReference type="GO" id="GO:0055091">
    <property type="term" value="P:phospholipid homeostasis"/>
    <property type="evidence" value="ECO:0007669"/>
    <property type="project" value="TreeGrafter"/>
</dbReference>
<dbReference type="InterPro" id="IPR024320">
    <property type="entry name" value="LPG_synthase_C"/>
</dbReference>
<feature type="transmembrane region" description="Helical" evidence="7">
    <location>
        <begin position="150"/>
        <end position="170"/>
    </location>
</feature>
<dbReference type="Pfam" id="PF09924">
    <property type="entry name" value="LPG_synthase_C"/>
    <property type="match status" value="1"/>
</dbReference>
<reference evidence="9 10" key="1">
    <citation type="submission" date="2018-01" db="EMBL/GenBank/DDBJ databases">
        <title>Arthrobacter sp. nov., from glaciers in China.</title>
        <authorList>
            <person name="Liu Q."/>
            <person name="Xin Y.-H."/>
        </authorList>
    </citation>
    <scope>NUCLEOTIDE SEQUENCE [LARGE SCALE GENOMIC DNA]</scope>
    <source>
        <strain evidence="9 10">HLT2-12-2</strain>
    </source>
</reference>
<evidence type="ECO:0000256" key="6">
    <source>
        <dbReference type="SAM" id="MobiDB-lite"/>
    </source>
</evidence>
<feature type="transmembrane region" description="Helical" evidence="7">
    <location>
        <begin position="177"/>
        <end position="193"/>
    </location>
</feature>
<feature type="transmembrane region" description="Helical" evidence="7">
    <location>
        <begin position="21"/>
        <end position="41"/>
    </location>
</feature>
<dbReference type="SUPFAM" id="SSF144091">
    <property type="entry name" value="Rhomboid-like"/>
    <property type="match status" value="1"/>
</dbReference>
<keyword evidence="2" id="KW-1003">Cell membrane</keyword>
<keyword evidence="4 7" id="KW-1133">Transmembrane helix</keyword>
<feature type="transmembrane region" description="Helical" evidence="7">
    <location>
        <begin position="229"/>
        <end position="250"/>
    </location>
</feature>
<evidence type="ECO:0000256" key="1">
    <source>
        <dbReference type="ARBA" id="ARBA00004651"/>
    </source>
</evidence>
<proteinExistence type="predicted"/>
<evidence type="ECO:0000256" key="2">
    <source>
        <dbReference type="ARBA" id="ARBA00022475"/>
    </source>
</evidence>
<keyword evidence="5 7" id="KW-0472">Membrane</keyword>
<gene>
    <name evidence="9" type="ORF">CVS27_15395</name>
</gene>
<feature type="transmembrane region" description="Helical" evidence="7">
    <location>
        <begin position="109"/>
        <end position="130"/>
    </location>
</feature>
<dbReference type="GO" id="GO:0016755">
    <property type="term" value="F:aminoacyltransferase activity"/>
    <property type="evidence" value="ECO:0007669"/>
    <property type="project" value="TreeGrafter"/>
</dbReference>
<name>A0A2S3ZTK2_ARTGL</name>
<feature type="domain" description="Phosphatidylglycerol lysyltransferase C-terminal" evidence="8">
    <location>
        <begin position="512"/>
        <end position="820"/>
    </location>
</feature>
<evidence type="ECO:0000313" key="10">
    <source>
        <dbReference type="Proteomes" id="UP000237061"/>
    </source>
</evidence>
<dbReference type="PANTHER" id="PTHR34697:SF2">
    <property type="entry name" value="PHOSPHATIDYLGLYCEROL LYSYLTRANSFERASE"/>
    <property type="match status" value="1"/>
</dbReference>
<dbReference type="AlphaFoldDB" id="A0A2S3ZTK2"/>
<evidence type="ECO:0000259" key="8">
    <source>
        <dbReference type="Pfam" id="PF09924"/>
    </source>
</evidence>
<comment type="caution">
    <text evidence="9">The sequence shown here is derived from an EMBL/GenBank/DDBJ whole genome shotgun (WGS) entry which is preliminary data.</text>
</comment>
<feature type="region of interest" description="Disordered" evidence="6">
    <location>
        <begin position="856"/>
        <end position="887"/>
    </location>
</feature>
<dbReference type="InterPro" id="IPR035952">
    <property type="entry name" value="Rhomboid-like_sf"/>
</dbReference>
<dbReference type="GO" id="GO:0005886">
    <property type="term" value="C:plasma membrane"/>
    <property type="evidence" value="ECO:0007669"/>
    <property type="project" value="UniProtKB-SubCell"/>
</dbReference>
<feature type="transmembrane region" description="Helical" evidence="7">
    <location>
        <begin position="85"/>
        <end position="102"/>
    </location>
</feature>
<accession>A0A2S3ZTK2</accession>
<dbReference type="InterPro" id="IPR051211">
    <property type="entry name" value="PG_lysyltransferase"/>
</dbReference>
<protein>
    <recommendedName>
        <fullName evidence="8">Phosphatidylglycerol lysyltransferase C-terminal domain-containing protein</fullName>
    </recommendedName>
</protein>
<keyword evidence="3 7" id="KW-0812">Transmembrane</keyword>
<evidence type="ECO:0000256" key="7">
    <source>
        <dbReference type="SAM" id="Phobius"/>
    </source>
</evidence>
<dbReference type="RefSeq" id="WP_103466726.1">
    <property type="nucleotide sequence ID" value="NZ_PPXC01000013.1"/>
</dbReference>
<feature type="transmembrane region" description="Helical" evidence="7">
    <location>
        <begin position="412"/>
        <end position="435"/>
    </location>
</feature>
<feature type="transmembrane region" description="Helical" evidence="7">
    <location>
        <begin position="297"/>
        <end position="315"/>
    </location>
</feature>